<keyword evidence="9" id="KW-0804">Transcription</keyword>
<dbReference type="InterPro" id="IPR051565">
    <property type="entry name" value="Sal_C2H2-zinc-finger"/>
</dbReference>
<keyword evidence="2" id="KW-0217">Developmental protein</keyword>
<feature type="domain" description="C2H2-type" evidence="16">
    <location>
        <begin position="562"/>
        <end position="589"/>
    </location>
</feature>
<feature type="compositionally biased region" description="Polar residues" evidence="15">
    <location>
        <begin position="449"/>
        <end position="480"/>
    </location>
</feature>
<evidence type="ECO:0000256" key="11">
    <source>
        <dbReference type="ARBA" id="ARBA00038474"/>
    </source>
</evidence>
<evidence type="ECO:0000256" key="13">
    <source>
        <dbReference type="ARBA" id="ARBA00071947"/>
    </source>
</evidence>
<feature type="compositionally biased region" description="Acidic residues" evidence="15">
    <location>
        <begin position="41"/>
        <end position="54"/>
    </location>
</feature>
<dbReference type="Pfam" id="PF00096">
    <property type="entry name" value="zf-C2H2"/>
    <property type="match status" value="3"/>
</dbReference>
<comment type="caution">
    <text evidence="17">The sequence shown here is derived from an EMBL/GenBank/DDBJ whole genome shotgun (WGS) entry which is preliminary data.</text>
</comment>
<dbReference type="InterPro" id="IPR013087">
    <property type="entry name" value="Znf_C2H2_type"/>
</dbReference>
<dbReference type="SUPFAM" id="SSF57667">
    <property type="entry name" value="beta-beta-alpha zinc fingers"/>
    <property type="match status" value="3"/>
</dbReference>
<feature type="region of interest" description="Disordered" evidence="15">
    <location>
        <begin position="682"/>
        <end position="734"/>
    </location>
</feature>
<keyword evidence="8" id="KW-0238">DNA-binding</keyword>
<evidence type="ECO:0000313" key="17">
    <source>
        <dbReference type="EMBL" id="KAK3086102.1"/>
    </source>
</evidence>
<evidence type="ECO:0000256" key="15">
    <source>
        <dbReference type="SAM" id="MobiDB-lite"/>
    </source>
</evidence>
<sequence>MDNFDDDDNEIMDAEDREIANEEIDEDLIKLSMMNSHQDMSDQEEDGPEEEEGDSNNNDKTNRDNGKFPEIGKHSLPPQLNPFMFPFLPNSNVVLEPISATQAAVAQFAENNMSPTDNNVLQSTLYNLQQQQILQLQLIHQLQQQIVLGMHPLPGNPLPMLPSSLPSSMMPRPTKFDDADDDDLPMKLTTKDKIEDEEEETPRKEEEPEKENKKSEAETVAKETETQSSTTASSSPSVPSAFPLPSSSMTSTPPATSEFAKLTKLVERSQYVSEDPFFRHKCRLCHKVFGSDSALQIHIRSHTGERPFKCNICGNRFTTRGNLKVHFERHKAKYPHVKMNPHPVPEHLDKLPHMPSMLGSSFPSSVPPPMHLQNRMINSTPPMSISSMMSSIYPGSAFGPRPQIPPFSRATEERRSPNPTAISSPTTSPTLPQNEAQSKKIKDDDAANLATSPNSISKDAVSPTQKSETATSPKFHNPLSSALPHMSTASPFPMLSHIPPEVPPPMLSSSLPMGPSSRDSILPTKMISHDDNLEKYMEIDRSETSKLQQLVDNIEKKVSDPNQCVICHRVLSCKSALQMHYRIHTGERPYKCKICGRAFTTKGNLKTHMGVHRMKPPIRMMHQCPICHKSFTNLLVLQQHVRSHASLPGMPAVPEFGPLKEMPFRSFPPHLNWPPRPLDFSFRDDNERELDLRKPSRKSESLDEKDDDSRDDFYDKDEQMDVDDQEEERKSKRR</sequence>
<feature type="domain" description="C2H2-type" evidence="16">
    <location>
        <begin position="308"/>
        <end position="335"/>
    </location>
</feature>
<feature type="compositionally biased region" description="Low complexity" evidence="15">
    <location>
        <begin position="417"/>
        <end position="430"/>
    </location>
</feature>
<proteinExistence type="inferred from homology"/>
<evidence type="ECO:0000256" key="9">
    <source>
        <dbReference type="ARBA" id="ARBA00023163"/>
    </source>
</evidence>
<feature type="region of interest" description="Disordered" evidence="15">
    <location>
        <begin position="158"/>
        <end position="255"/>
    </location>
</feature>
<keyword evidence="5 14" id="KW-0863">Zinc-finger</keyword>
<dbReference type="GO" id="GO:0005634">
    <property type="term" value="C:nucleus"/>
    <property type="evidence" value="ECO:0007669"/>
    <property type="project" value="UniProtKB-SubCell"/>
</dbReference>
<dbReference type="FunFam" id="3.30.160.60:FF:000215">
    <property type="entry name" value="Spalt-like transcription factor 3"/>
    <property type="match status" value="1"/>
</dbReference>
<dbReference type="EMBL" id="VSWD01000012">
    <property type="protein sequence ID" value="KAK3086102.1"/>
    <property type="molecule type" value="Genomic_DNA"/>
</dbReference>
<feature type="compositionally biased region" description="Basic and acidic residues" evidence="15">
    <location>
        <begin position="60"/>
        <end position="73"/>
    </location>
</feature>
<feature type="domain" description="C2H2-type" evidence="16">
    <location>
        <begin position="280"/>
        <end position="307"/>
    </location>
</feature>
<dbReference type="PROSITE" id="PS00028">
    <property type="entry name" value="ZINC_FINGER_C2H2_1"/>
    <property type="match status" value="5"/>
</dbReference>
<dbReference type="Pfam" id="PF13894">
    <property type="entry name" value="zf-C2H2_4"/>
    <property type="match status" value="1"/>
</dbReference>
<evidence type="ECO:0000256" key="14">
    <source>
        <dbReference type="PROSITE-ProRule" id="PRU00042"/>
    </source>
</evidence>
<feature type="compositionally biased region" description="Low complexity" evidence="15">
    <location>
        <begin position="161"/>
        <end position="173"/>
    </location>
</feature>
<feature type="region of interest" description="Disordered" evidence="15">
    <location>
        <begin position="394"/>
        <end position="516"/>
    </location>
</feature>
<dbReference type="Gene3D" id="3.30.160.60">
    <property type="entry name" value="Classic Zinc Finger"/>
    <property type="match status" value="4"/>
</dbReference>
<keyword evidence="7" id="KW-0805">Transcription regulation</keyword>
<reference evidence="17" key="1">
    <citation type="submission" date="2019-08" db="EMBL/GenBank/DDBJ databases">
        <title>The improved chromosome-level genome for the pearl oyster Pinctada fucata martensii using PacBio sequencing and Hi-C.</title>
        <authorList>
            <person name="Zheng Z."/>
        </authorList>
    </citation>
    <scope>NUCLEOTIDE SEQUENCE</scope>
    <source>
        <strain evidence="17">ZZ-2019</strain>
        <tissue evidence="17">Adductor muscle</tissue>
    </source>
</reference>
<keyword evidence="6" id="KW-0862">Zinc</keyword>
<feature type="compositionally biased region" description="Basic and acidic residues" evidence="15">
    <location>
        <begin position="201"/>
        <end position="225"/>
    </location>
</feature>
<dbReference type="GO" id="GO:0048513">
    <property type="term" value="P:animal organ development"/>
    <property type="evidence" value="ECO:0007669"/>
    <property type="project" value="UniProtKB-ARBA"/>
</dbReference>
<dbReference type="GO" id="GO:0000978">
    <property type="term" value="F:RNA polymerase II cis-regulatory region sequence-specific DNA binding"/>
    <property type="evidence" value="ECO:0007669"/>
    <property type="project" value="TreeGrafter"/>
</dbReference>
<dbReference type="Proteomes" id="UP001186944">
    <property type="component" value="Unassembled WGS sequence"/>
</dbReference>
<keyword evidence="10" id="KW-0539">Nucleus</keyword>
<evidence type="ECO:0000256" key="12">
    <source>
        <dbReference type="ARBA" id="ARBA00056983"/>
    </source>
</evidence>
<feature type="compositionally biased region" description="Low complexity" evidence="15">
    <location>
        <begin position="507"/>
        <end position="516"/>
    </location>
</feature>
<evidence type="ECO:0000256" key="4">
    <source>
        <dbReference type="ARBA" id="ARBA00022737"/>
    </source>
</evidence>
<feature type="region of interest" description="Disordered" evidence="15">
    <location>
        <begin position="1"/>
        <end position="75"/>
    </location>
</feature>
<evidence type="ECO:0000313" key="18">
    <source>
        <dbReference type="Proteomes" id="UP001186944"/>
    </source>
</evidence>
<evidence type="ECO:0000256" key="5">
    <source>
        <dbReference type="ARBA" id="ARBA00022771"/>
    </source>
</evidence>
<evidence type="ECO:0000256" key="3">
    <source>
        <dbReference type="ARBA" id="ARBA00022723"/>
    </source>
</evidence>
<dbReference type="GO" id="GO:0048699">
    <property type="term" value="P:generation of neurons"/>
    <property type="evidence" value="ECO:0007669"/>
    <property type="project" value="UniProtKB-ARBA"/>
</dbReference>
<accession>A0AA88XIX0</accession>
<dbReference type="PANTHER" id="PTHR23233:SF84">
    <property type="entry name" value="FI23031P1"/>
    <property type="match status" value="1"/>
</dbReference>
<dbReference type="FunFam" id="3.30.160.60:FF:002381">
    <property type="entry name" value="Putative spalt protein"/>
    <property type="match status" value="1"/>
</dbReference>
<organism evidence="17 18">
    <name type="scientific">Pinctada imbricata</name>
    <name type="common">Atlantic pearl-oyster</name>
    <name type="synonym">Pinctada martensii</name>
    <dbReference type="NCBI Taxonomy" id="66713"/>
    <lineage>
        <taxon>Eukaryota</taxon>
        <taxon>Metazoa</taxon>
        <taxon>Spiralia</taxon>
        <taxon>Lophotrochozoa</taxon>
        <taxon>Mollusca</taxon>
        <taxon>Bivalvia</taxon>
        <taxon>Autobranchia</taxon>
        <taxon>Pteriomorphia</taxon>
        <taxon>Pterioida</taxon>
        <taxon>Pterioidea</taxon>
        <taxon>Pteriidae</taxon>
        <taxon>Pinctada</taxon>
    </lineage>
</organism>
<dbReference type="FunFam" id="3.30.160.60:FF:000025">
    <property type="entry name" value="Spalt-like transcription factor 1"/>
    <property type="match status" value="1"/>
</dbReference>
<feature type="compositionally biased region" description="Acidic residues" evidence="15">
    <location>
        <begin position="1"/>
        <end position="26"/>
    </location>
</feature>
<comment type="subcellular location">
    <subcellularLocation>
        <location evidence="1">Nucleus</location>
    </subcellularLocation>
</comment>
<keyword evidence="18" id="KW-1185">Reference proteome</keyword>
<dbReference type="GO" id="GO:0000981">
    <property type="term" value="F:DNA-binding transcription factor activity, RNA polymerase II-specific"/>
    <property type="evidence" value="ECO:0007669"/>
    <property type="project" value="TreeGrafter"/>
</dbReference>
<dbReference type="PROSITE" id="PS50157">
    <property type="entry name" value="ZINC_FINGER_C2H2_2"/>
    <property type="match status" value="5"/>
</dbReference>
<evidence type="ECO:0000256" key="2">
    <source>
        <dbReference type="ARBA" id="ARBA00022473"/>
    </source>
</evidence>
<dbReference type="AlphaFoldDB" id="A0AA88XIX0"/>
<dbReference type="GO" id="GO:0001708">
    <property type="term" value="P:cell fate specification"/>
    <property type="evidence" value="ECO:0007669"/>
    <property type="project" value="UniProtKB-ARBA"/>
</dbReference>
<feature type="compositionally biased region" description="Low complexity" evidence="15">
    <location>
        <begin position="228"/>
        <end position="255"/>
    </location>
</feature>
<dbReference type="GO" id="GO:0061061">
    <property type="term" value="P:muscle structure development"/>
    <property type="evidence" value="ECO:0007669"/>
    <property type="project" value="UniProtKB-ARBA"/>
</dbReference>
<evidence type="ECO:0000256" key="10">
    <source>
        <dbReference type="ARBA" id="ARBA00023242"/>
    </source>
</evidence>
<dbReference type="GO" id="GO:0008270">
    <property type="term" value="F:zinc ion binding"/>
    <property type="evidence" value="ECO:0007669"/>
    <property type="project" value="UniProtKB-KW"/>
</dbReference>
<evidence type="ECO:0000256" key="8">
    <source>
        <dbReference type="ARBA" id="ARBA00023125"/>
    </source>
</evidence>
<gene>
    <name evidence="17" type="ORF">FSP39_013584</name>
</gene>
<protein>
    <recommendedName>
        <fullName evidence="13">Homeotic protein spalt-major</fullName>
    </recommendedName>
</protein>
<dbReference type="PANTHER" id="PTHR23233">
    <property type="entry name" value="SAL-LIKE PROTEIN"/>
    <property type="match status" value="1"/>
</dbReference>
<dbReference type="InterPro" id="IPR036236">
    <property type="entry name" value="Znf_C2H2_sf"/>
</dbReference>
<evidence type="ECO:0000256" key="6">
    <source>
        <dbReference type="ARBA" id="ARBA00022833"/>
    </source>
</evidence>
<dbReference type="GO" id="GO:0009791">
    <property type="term" value="P:post-embryonic development"/>
    <property type="evidence" value="ECO:0007669"/>
    <property type="project" value="UniProtKB-ARBA"/>
</dbReference>
<keyword evidence="3" id="KW-0479">Metal-binding</keyword>
<dbReference type="FunFam" id="3.30.160.60:FF:000291">
    <property type="entry name" value="Spalt-like transcription factor 4"/>
    <property type="match status" value="1"/>
</dbReference>
<evidence type="ECO:0000259" key="16">
    <source>
        <dbReference type="PROSITE" id="PS50157"/>
    </source>
</evidence>
<feature type="domain" description="C2H2-type" evidence="16">
    <location>
        <begin position="590"/>
        <end position="617"/>
    </location>
</feature>
<evidence type="ECO:0000256" key="7">
    <source>
        <dbReference type="ARBA" id="ARBA00023015"/>
    </source>
</evidence>
<keyword evidence="4" id="KW-0677">Repeat</keyword>
<name>A0AA88XIX0_PINIB</name>
<comment type="function">
    <text evidence="12">Required for the establishment of the posterior-most head and the anterior-most tail segments of the embryo. Probably function as a transcriptional regulator. Could repress the transcription of the tsh gene.</text>
</comment>
<evidence type="ECO:0000256" key="1">
    <source>
        <dbReference type="ARBA" id="ARBA00004123"/>
    </source>
</evidence>
<comment type="similarity">
    <text evidence="11">Belongs to the sal C2H2-type zinc-finger protein family.</text>
</comment>
<dbReference type="GO" id="GO:0048646">
    <property type="term" value="P:anatomical structure formation involved in morphogenesis"/>
    <property type="evidence" value="ECO:0007669"/>
    <property type="project" value="UniProtKB-ARBA"/>
</dbReference>
<dbReference type="SMART" id="SM00355">
    <property type="entry name" value="ZnF_C2H2"/>
    <property type="match status" value="5"/>
</dbReference>
<feature type="compositionally biased region" description="Basic and acidic residues" evidence="15">
    <location>
        <begin position="682"/>
        <end position="719"/>
    </location>
</feature>
<feature type="domain" description="C2H2-type" evidence="16">
    <location>
        <begin position="622"/>
        <end position="649"/>
    </location>
</feature>